<dbReference type="PANTHER" id="PTHR47623:SF1">
    <property type="entry name" value="OS09G0287300 PROTEIN"/>
    <property type="match status" value="1"/>
</dbReference>
<reference evidence="2" key="1">
    <citation type="submission" date="2006-09" db="EMBL/GenBank/DDBJ databases">
        <title>Complete sequence of Rhodopseudomonas palustris BisA53.</title>
        <authorList>
            <consortium name="US DOE Joint Genome Institute"/>
            <person name="Copeland A."/>
            <person name="Lucas S."/>
            <person name="Lapidus A."/>
            <person name="Barry K."/>
            <person name="Detter J.C."/>
            <person name="Glavina del Rio T."/>
            <person name="Hammon N."/>
            <person name="Israni S."/>
            <person name="Dalin E."/>
            <person name="Tice H."/>
            <person name="Pitluck S."/>
            <person name="Chain P."/>
            <person name="Malfatti S."/>
            <person name="Shin M."/>
            <person name="Vergez L."/>
            <person name="Schmutz J."/>
            <person name="Larimer F."/>
            <person name="Land M."/>
            <person name="Hauser L."/>
            <person name="Pelletier D.A."/>
            <person name="Kyrpides N."/>
            <person name="Kim E."/>
            <person name="Harwood C.S."/>
            <person name="Oda Y."/>
            <person name="Richardson P."/>
        </authorList>
    </citation>
    <scope>NUCLEOTIDE SEQUENCE [LARGE SCALE GENOMIC DNA]</scope>
    <source>
        <strain evidence="2">BisA53</strain>
    </source>
</reference>
<evidence type="ECO:0000256" key="1">
    <source>
        <dbReference type="PIRSR" id="PIRSR613078-2"/>
    </source>
</evidence>
<dbReference type="AlphaFoldDB" id="Q07RI6"/>
<proteinExistence type="predicted"/>
<dbReference type="InterPro" id="IPR029033">
    <property type="entry name" value="His_PPase_superfam"/>
</dbReference>
<dbReference type="HOGENOM" id="CLU_084603_2_3_5"/>
<feature type="binding site" evidence="1">
    <location>
        <position position="58"/>
    </location>
    <ligand>
        <name>substrate</name>
    </ligand>
</feature>
<dbReference type="Pfam" id="PF00300">
    <property type="entry name" value="His_Phos_1"/>
    <property type="match status" value="1"/>
</dbReference>
<dbReference type="EMBL" id="CP000463">
    <property type="protein sequence ID" value="ABJ05448.1"/>
    <property type="molecule type" value="Genomic_DNA"/>
</dbReference>
<sequence length="180" mass="19489">MRRLILLRHAKTEPDAASGKDRDRRLDERGHEDAATIGGWIADNDLLPDIALISTATRAQQTWTILREQFPAEAPLPHVEDLQDLYGAGPAVMLQIIRDAPSDARRLLLVGHNPGLHELALALIGHQPQSAPVAMPGNLPTAGILVIDFATDDWSKVCFGNGQLQFYTSPKLLKAAAPGA</sequence>
<dbReference type="SMART" id="SM00855">
    <property type="entry name" value="PGAM"/>
    <property type="match status" value="1"/>
</dbReference>
<name>Q07RI6_RHOP5</name>
<dbReference type="PANTHER" id="PTHR47623">
    <property type="entry name" value="OS09G0287300 PROTEIN"/>
    <property type="match status" value="1"/>
</dbReference>
<gene>
    <name evidence="2" type="ordered locus">RPE_1498</name>
</gene>
<dbReference type="KEGG" id="rpe:RPE_1498"/>
<dbReference type="eggNOG" id="COG2062">
    <property type="taxonomic scope" value="Bacteria"/>
</dbReference>
<protein>
    <submittedName>
        <fullName evidence="2">Putative phosphohistidine phosphatase, SixA</fullName>
    </submittedName>
</protein>
<dbReference type="Gene3D" id="3.40.50.1240">
    <property type="entry name" value="Phosphoglycerate mutase-like"/>
    <property type="match status" value="1"/>
</dbReference>
<dbReference type="InterPro" id="IPR013078">
    <property type="entry name" value="His_Pase_superF_clade-1"/>
</dbReference>
<dbReference type="SUPFAM" id="SSF53254">
    <property type="entry name" value="Phosphoglycerate mutase-like"/>
    <property type="match status" value="1"/>
</dbReference>
<dbReference type="STRING" id="316055.RPE_1498"/>
<dbReference type="CDD" id="cd07067">
    <property type="entry name" value="HP_PGM_like"/>
    <property type="match status" value="1"/>
</dbReference>
<evidence type="ECO:0000313" key="2">
    <source>
        <dbReference type="EMBL" id="ABJ05448.1"/>
    </source>
</evidence>
<organism evidence="2">
    <name type="scientific">Rhodopseudomonas palustris (strain BisA53)</name>
    <dbReference type="NCBI Taxonomy" id="316055"/>
    <lineage>
        <taxon>Bacteria</taxon>
        <taxon>Pseudomonadati</taxon>
        <taxon>Pseudomonadota</taxon>
        <taxon>Alphaproteobacteria</taxon>
        <taxon>Hyphomicrobiales</taxon>
        <taxon>Nitrobacteraceae</taxon>
        <taxon>Rhodopseudomonas</taxon>
    </lineage>
</organism>
<accession>Q07RI6</accession>
<dbReference type="OrthoDB" id="9810154at2"/>